<dbReference type="EMBL" id="NHRY01000157">
    <property type="protein sequence ID" value="PPQ32971.1"/>
    <property type="molecule type" value="Genomic_DNA"/>
</dbReference>
<evidence type="ECO:0000256" key="1">
    <source>
        <dbReference type="SAM" id="MobiDB-lite"/>
    </source>
</evidence>
<feature type="compositionally biased region" description="Basic and acidic residues" evidence="1">
    <location>
        <begin position="42"/>
        <end position="51"/>
    </location>
</feature>
<evidence type="ECO:0000313" key="2">
    <source>
        <dbReference type="EMBL" id="PPQ32971.1"/>
    </source>
</evidence>
<dbReference type="RefSeq" id="WP_104519695.1">
    <property type="nucleotide sequence ID" value="NZ_NHRY01000157.1"/>
</dbReference>
<reference evidence="2 3" key="1">
    <citation type="journal article" date="2018" name="Arch. Microbiol.">
        <title>New insights into the metabolic potential of the phototrophic purple bacterium Rhodopila globiformis DSM 161(T) from its draft genome sequence and evidence for a vanadium-dependent nitrogenase.</title>
        <authorList>
            <person name="Imhoff J.F."/>
            <person name="Rahn T."/>
            <person name="Kunzel S."/>
            <person name="Neulinger S.C."/>
        </authorList>
    </citation>
    <scope>NUCLEOTIDE SEQUENCE [LARGE SCALE GENOMIC DNA]</scope>
    <source>
        <strain evidence="2 3">DSM 161</strain>
    </source>
</reference>
<keyword evidence="3" id="KW-1185">Reference proteome</keyword>
<name>A0A2S6NED4_RHOGL</name>
<sequence>MSLINTTVMRFQATARKSGRFTVVPEATLRGRRAGRRLSGGSDRRRPDRAGRRTYWRGNSLILPQCLDGRGQTAGMPGHLLTIAMRRIATSHKG</sequence>
<accession>A0A2S6NED4</accession>
<comment type="caution">
    <text evidence="2">The sequence shown here is derived from an EMBL/GenBank/DDBJ whole genome shotgun (WGS) entry which is preliminary data.</text>
</comment>
<proteinExistence type="predicted"/>
<feature type="region of interest" description="Disordered" evidence="1">
    <location>
        <begin position="32"/>
        <end position="52"/>
    </location>
</feature>
<evidence type="ECO:0000313" key="3">
    <source>
        <dbReference type="Proteomes" id="UP000239724"/>
    </source>
</evidence>
<organism evidence="2 3">
    <name type="scientific">Rhodopila globiformis</name>
    <name type="common">Rhodopseudomonas globiformis</name>
    <dbReference type="NCBI Taxonomy" id="1071"/>
    <lineage>
        <taxon>Bacteria</taxon>
        <taxon>Pseudomonadati</taxon>
        <taxon>Pseudomonadota</taxon>
        <taxon>Alphaproteobacteria</taxon>
        <taxon>Acetobacterales</taxon>
        <taxon>Acetobacteraceae</taxon>
        <taxon>Rhodopila</taxon>
    </lineage>
</organism>
<gene>
    <name evidence="2" type="ORF">CCS01_15230</name>
</gene>
<dbReference type="AlphaFoldDB" id="A0A2S6NED4"/>
<dbReference type="Proteomes" id="UP000239724">
    <property type="component" value="Unassembled WGS sequence"/>
</dbReference>
<protein>
    <submittedName>
        <fullName evidence="2">Uncharacterized protein</fullName>
    </submittedName>
</protein>